<dbReference type="CDD" id="cd06583">
    <property type="entry name" value="PGRP"/>
    <property type="match status" value="1"/>
</dbReference>
<dbReference type="OrthoDB" id="66275at2"/>
<dbReference type="InterPro" id="IPR051206">
    <property type="entry name" value="NAMLAA_amidase_2"/>
</dbReference>
<sequence>MTDITGDGSSARAGRGSGRAGRRGRRRGPGRRALLTGAVGALALGTAYSRREELEEWWWRYSGAEVPRVAGEVDHPGAEWIPASSANLRRASRPRDYSIDRVVVHMPEATYDITLRVFQDPSHRASTHYVVRAADGHVAQMARELDVAYHAGHRGYNERSVGIEHEGWADDPSYLTDAMYESSARLVAGICDRYGIPVDREHIIGHNEVPDVVRICPGPHWDWERYIEMVRAV</sequence>
<dbReference type="PANTHER" id="PTHR30417:SF1">
    <property type="entry name" value="N-ACETYLMURAMOYL-L-ALANINE AMIDASE AMID"/>
    <property type="match status" value="1"/>
</dbReference>
<keyword evidence="4" id="KW-0961">Cell wall biogenesis/degradation</keyword>
<comment type="catalytic activity">
    <reaction evidence="1">
        <text>Hydrolyzes the link between N-acetylmuramoyl residues and L-amino acid residues in certain cell-wall glycopeptides.</text>
        <dbReference type="EC" id="3.5.1.28"/>
    </reaction>
</comment>
<evidence type="ECO:0000256" key="3">
    <source>
        <dbReference type="ARBA" id="ARBA00022801"/>
    </source>
</evidence>
<dbReference type="Pfam" id="PF01510">
    <property type="entry name" value="Amidase_2"/>
    <property type="match status" value="1"/>
</dbReference>
<evidence type="ECO:0000256" key="4">
    <source>
        <dbReference type="ARBA" id="ARBA00023316"/>
    </source>
</evidence>
<gene>
    <name evidence="7" type="ORF">SAMN05421773_10856</name>
</gene>
<dbReference type="STRING" id="910347.SAMN05421773_10856"/>
<keyword evidence="3" id="KW-0378">Hydrolase</keyword>
<evidence type="ECO:0000313" key="8">
    <source>
        <dbReference type="Proteomes" id="UP000199207"/>
    </source>
</evidence>
<accession>A0A1I1NLL6</accession>
<dbReference type="Gene3D" id="3.40.80.10">
    <property type="entry name" value="Peptidoglycan recognition protein-like"/>
    <property type="match status" value="1"/>
</dbReference>
<keyword evidence="8" id="KW-1185">Reference proteome</keyword>
<evidence type="ECO:0000256" key="5">
    <source>
        <dbReference type="SAM" id="MobiDB-lite"/>
    </source>
</evidence>
<evidence type="ECO:0000313" key="7">
    <source>
        <dbReference type="EMBL" id="SFC98316.1"/>
    </source>
</evidence>
<dbReference type="PANTHER" id="PTHR30417">
    <property type="entry name" value="N-ACETYLMURAMOYL-L-ALANINE AMIDASE AMID"/>
    <property type="match status" value="1"/>
</dbReference>
<dbReference type="AlphaFoldDB" id="A0A1I1NLL6"/>
<dbReference type="GO" id="GO:0071555">
    <property type="term" value="P:cell wall organization"/>
    <property type="evidence" value="ECO:0007669"/>
    <property type="project" value="UniProtKB-KW"/>
</dbReference>
<dbReference type="RefSeq" id="WP_093839446.1">
    <property type="nucleotide sequence ID" value="NZ_FOLM01000008.1"/>
</dbReference>
<dbReference type="GO" id="GO:0009253">
    <property type="term" value="P:peptidoglycan catabolic process"/>
    <property type="evidence" value="ECO:0007669"/>
    <property type="project" value="InterPro"/>
</dbReference>
<reference evidence="7 8" key="1">
    <citation type="submission" date="2016-10" db="EMBL/GenBank/DDBJ databases">
        <authorList>
            <person name="de Groot N.N."/>
        </authorList>
    </citation>
    <scope>NUCLEOTIDE SEQUENCE [LARGE SCALE GENOMIC DNA]</scope>
    <source>
        <strain evidence="7 8">CGMCC 4.5739</strain>
    </source>
</reference>
<dbReference type="Proteomes" id="UP000199207">
    <property type="component" value="Unassembled WGS sequence"/>
</dbReference>
<feature type="region of interest" description="Disordered" evidence="5">
    <location>
        <begin position="1"/>
        <end position="31"/>
    </location>
</feature>
<dbReference type="GO" id="GO:0009254">
    <property type="term" value="P:peptidoglycan turnover"/>
    <property type="evidence" value="ECO:0007669"/>
    <property type="project" value="TreeGrafter"/>
</dbReference>
<evidence type="ECO:0000259" key="6">
    <source>
        <dbReference type="SMART" id="SM00644"/>
    </source>
</evidence>
<proteinExistence type="predicted"/>
<dbReference type="SUPFAM" id="SSF55846">
    <property type="entry name" value="N-acetylmuramoyl-L-alanine amidase-like"/>
    <property type="match status" value="1"/>
</dbReference>
<protein>
    <recommendedName>
        <fullName evidence="2">N-acetylmuramoyl-L-alanine amidase</fullName>
        <ecNumber evidence="2">3.5.1.28</ecNumber>
    </recommendedName>
</protein>
<dbReference type="FunFam" id="3.40.80.10:FF:000006">
    <property type="entry name" value="N-acetylmuramoyl-L-alanine amidase"/>
    <property type="match status" value="1"/>
</dbReference>
<feature type="compositionally biased region" description="Basic residues" evidence="5">
    <location>
        <begin position="20"/>
        <end position="30"/>
    </location>
</feature>
<dbReference type="InterPro" id="IPR036505">
    <property type="entry name" value="Amidase/PGRP_sf"/>
</dbReference>
<dbReference type="SMART" id="SM00644">
    <property type="entry name" value="Ami_2"/>
    <property type="match status" value="1"/>
</dbReference>
<dbReference type="GO" id="GO:0008745">
    <property type="term" value="F:N-acetylmuramoyl-L-alanine amidase activity"/>
    <property type="evidence" value="ECO:0007669"/>
    <property type="project" value="UniProtKB-EC"/>
</dbReference>
<feature type="domain" description="N-acetylmuramoyl-L-alanine amidase" evidence="6">
    <location>
        <begin position="87"/>
        <end position="218"/>
    </location>
</feature>
<dbReference type="InterPro" id="IPR002502">
    <property type="entry name" value="Amidase_domain"/>
</dbReference>
<evidence type="ECO:0000256" key="2">
    <source>
        <dbReference type="ARBA" id="ARBA00011901"/>
    </source>
</evidence>
<dbReference type="EMBL" id="FOLM01000008">
    <property type="protein sequence ID" value="SFC98316.1"/>
    <property type="molecule type" value="Genomic_DNA"/>
</dbReference>
<dbReference type="EC" id="3.5.1.28" evidence="2"/>
<name>A0A1I1NLL6_9ACTN</name>
<organism evidence="7 8">
    <name type="scientific">Streptomyces aidingensis</name>
    <dbReference type="NCBI Taxonomy" id="910347"/>
    <lineage>
        <taxon>Bacteria</taxon>
        <taxon>Bacillati</taxon>
        <taxon>Actinomycetota</taxon>
        <taxon>Actinomycetes</taxon>
        <taxon>Kitasatosporales</taxon>
        <taxon>Streptomycetaceae</taxon>
        <taxon>Streptomyces</taxon>
    </lineage>
</organism>
<evidence type="ECO:0000256" key="1">
    <source>
        <dbReference type="ARBA" id="ARBA00001561"/>
    </source>
</evidence>